<comment type="caution">
    <text evidence="3">The sequence shown here is derived from an EMBL/GenBank/DDBJ whole genome shotgun (WGS) entry which is preliminary data.</text>
</comment>
<dbReference type="SUPFAM" id="SSF53474">
    <property type="entry name" value="alpha/beta-Hydrolases"/>
    <property type="match status" value="1"/>
</dbReference>
<keyword evidence="2" id="KW-0812">Transmembrane</keyword>
<keyword evidence="2" id="KW-0472">Membrane</keyword>
<dbReference type="InterPro" id="IPR029058">
    <property type="entry name" value="AB_hydrolase_fold"/>
</dbReference>
<protein>
    <recommendedName>
        <fullName evidence="5">Esterase</fullName>
    </recommendedName>
</protein>
<accession>A0A941EAT5</accession>
<gene>
    <name evidence="3" type="ORF">KDK95_17595</name>
</gene>
<dbReference type="Gene3D" id="3.40.50.1820">
    <property type="entry name" value="alpha/beta hydrolase"/>
    <property type="match status" value="1"/>
</dbReference>
<sequence length="401" mass="42687">MTLTGNWLLALLTLLVIGAFTGVVLLWRKLSGKTWKHVVGRLGVLGGAQLVLVLLLAAFCNDYFGFYSSWHDLLGFASQAVNQNQAHPLGPAPGADAPDGPGGGGPGQPHRRLLTVQSVSGLSLPSGSVPDSTGETQNVTLYGASTGLSTQAIVYLPPQYFQSAYKGYEFPVAIVSTGYPGDLTALEDRLKYPYRLLTGINSHQDRPIVLVMIQPSPSSVGGVDTECTDVPGGPQVNTFWAQDIPRAVEDQYRVTPAASGWGIIGDSTGGDCALKVAMMNSDKISVAVSLSGDYNAPQDLTTGDLYGSPQNRDLNNIMWRVRNLPKPPVSVLLASSRSGESDYGDVLRFQQLTAGTPTHTSTLIRNEGGHNFTTWNAEIPPAMQWLTNTLRSSTPLPPPAG</sequence>
<proteinExistence type="predicted"/>
<feature type="transmembrane region" description="Helical" evidence="2">
    <location>
        <begin position="6"/>
        <end position="27"/>
    </location>
</feature>
<dbReference type="PANTHER" id="PTHR48098">
    <property type="entry name" value="ENTEROCHELIN ESTERASE-RELATED"/>
    <property type="match status" value="1"/>
</dbReference>
<feature type="region of interest" description="Disordered" evidence="1">
    <location>
        <begin position="87"/>
        <end position="110"/>
    </location>
</feature>
<feature type="transmembrane region" description="Helical" evidence="2">
    <location>
        <begin position="39"/>
        <end position="59"/>
    </location>
</feature>
<dbReference type="Proteomes" id="UP000676325">
    <property type="component" value="Unassembled WGS sequence"/>
</dbReference>
<evidence type="ECO:0000313" key="3">
    <source>
        <dbReference type="EMBL" id="MBR7828136.1"/>
    </source>
</evidence>
<evidence type="ECO:0008006" key="5">
    <source>
        <dbReference type="Google" id="ProtNLM"/>
    </source>
</evidence>
<evidence type="ECO:0000256" key="1">
    <source>
        <dbReference type="SAM" id="MobiDB-lite"/>
    </source>
</evidence>
<dbReference type="GO" id="GO:0016747">
    <property type="term" value="F:acyltransferase activity, transferring groups other than amino-acyl groups"/>
    <property type="evidence" value="ECO:0007669"/>
    <property type="project" value="TreeGrafter"/>
</dbReference>
<evidence type="ECO:0000313" key="4">
    <source>
        <dbReference type="Proteomes" id="UP000676325"/>
    </source>
</evidence>
<name>A0A941EAT5_9ACTN</name>
<reference evidence="3" key="1">
    <citation type="submission" date="2021-04" db="EMBL/GenBank/DDBJ databases">
        <title>Genome based classification of Actinospica acidithermotolerans sp. nov., an actinobacterium isolated from an Indonesian hot spring.</title>
        <authorList>
            <person name="Kusuma A.B."/>
            <person name="Putra K.E."/>
            <person name="Nafisah S."/>
            <person name="Loh J."/>
            <person name="Nouioui I."/>
            <person name="Goodfellow M."/>
        </authorList>
    </citation>
    <scope>NUCLEOTIDE SEQUENCE</scope>
    <source>
        <strain evidence="3">MGRD01-02</strain>
    </source>
</reference>
<keyword evidence="4" id="KW-1185">Reference proteome</keyword>
<dbReference type="PANTHER" id="PTHR48098:SF1">
    <property type="entry name" value="DIACYLGLYCEROL ACYLTRANSFERASE_MYCOLYLTRANSFERASE AG85A"/>
    <property type="match status" value="1"/>
</dbReference>
<keyword evidence="2" id="KW-1133">Transmembrane helix</keyword>
<organism evidence="3 4">
    <name type="scientific">Actinospica acidithermotolerans</name>
    <dbReference type="NCBI Taxonomy" id="2828514"/>
    <lineage>
        <taxon>Bacteria</taxon>
        <taxon>Bacillati</taxon>
        <taxon>Actinomycetota</taxon>
        <taxon>Actinomycetes</taxon>
        <taxon>Catenulisporales</taxon>
        <taxon>Actinospicaceae</taxon>
        <taxon>Actinospica</taxon>
    </lineage>
</organism>
<evidence type="ECO:0000256" key="2">
    <source>
        <dbReference type="SAM" id="Phobius"/>
    </source>
</evidence>
<dbReference type="EMBL" id="JAGSOH010000049">
    <property type="protein sequence ID" value="MBR7828136.1"/>
    <property type="molecule type" value="Genomic_DNA"/>
</dbReference>
<dbReference type="InterPro" id="IPR050583">
    <property type="entry name" value="Mycobacterial_A85_antigen"/>
</dbReference>
<dbReference type="Pfam" id="PF00756">
    <property type="entry name" value="Esterase"/>
    <property type="match status" value="1"/>
</dbReference>
<dbReference type="RefSeq" id="WP_212519275.1">
    <property type="nucleotide sequence ID" value="NZ_JAGSOH010000049.1"/>
</dbReference>
<dbReference type="InterPro" id="IPR000801">
    <property type="entry name" value="Esterase-like"/>
</dbReference>
<dbReference type="AlphaFoldDB" id="A0A941EAT5"/>